<evidence type="ECO:0000313" key="4">
    <source>
        <dbReference type="Proteomes" id="UP001594288"/>
    </source>
</evidence>
<keyword evidence="4" id="KW-1185">Reference proteome</keyword>
<sequence>MRILQVNKFFYVKGGSERYFFDLCGLLGERGHEVLHFSMRHDRNERSGQGDYFVSGVDLNAGMGPGEKAAAALRVLYSSEAKGRMARLLDDFRPDIVHFHNITRQLSPSIIDAVAARGIPMVQTLHDLSLVCPAHSFYVNGAACEDCAGGAYWHVLPKKCIDGLLTSSMLGAAEAYLHSALGLYRRIDRFIAPSLFLKGKVSTLRWIQGRITHLPYFIPPGPDYTGINEGYVLFVGRISREKGVGTLLDSAALMKDIRFVVAGEGPLLEDFTNEAGSRGLANIEFVGYAMGEHLAGLVRGAGCVVVPSISYENLPLSILEAFARGKPVVASDSGGSPELVENGVTGYVFKRDDADSLSDALEKTMSDESHRAEMGSRARALVAGGYSPDYHYRQLMDIYEDLR</sequence>
<evidence type="ECO:0000259" key="1">
    <source>
        <dbReference type="Pfam" id="PF00534"/>
    </source>
</evidence>
<name>A0ABV6YPG9_UNCEI</name>
<feature type="domain" description="Glycosyltransferase subfamily 4-like N-terminal" evidence="2">
    <location>
        <begin position="14"/>
        <end position="216"/>
    </location>
</feature>
<gene>
    <name evidence="3" type="ORF">ACFL2Z_02755</name>
</gene>
<dbReference type="CDD" id="cd03801">
    <property type="entry name" value="GT4_PimA-like"/>
    <property type="match status" value="1"/>
</dbReference>
<dbReference type="InterPro" id="IPR028098">
    <property type="entry name" value="Glyco_trans_4-like_N"/>
</dbReference>
<dbReference type="Pfam" id="PF00534">
    <property type="entry name" value="Glycos_transf_1"/>
    <property type="match status" value="1"/>
</dbReference>
<dbReference type="Proteomes" id="UP001594288">
    <property type="component" value="Unassembled WGS sequence"/>
</dbReference>
<protein>
    <submittedName>
        <fullName evidence="3">Glycosyltransferase family 4 protein</fullName>
        <ecNumber evidence="3">2.4.-.-</ecNumber>
    </submittedName>
</protein>
<dbReference type="EC" id="2.4.-.-" evidence="3"/>
<dbReference type="Gene3D" id="3.40.50.2000">
    <property type="entry name" value="Glycogen Phosphorylase B"/>
    <property type="match status" value="2"/>
</dbReference>
<evidence type="ECO:0000259" key="2">
    <source>
        <dbReference type="Pfam" id="PF13439"/>
    </source>
</evidence>
<dbReference type="GO" id="GO:0016757">
    <property type="term" value="F:glycosyltransferase activity"/>
    <property type="evidence" value="ECO:0007669"/>
    <property type="project" value="UniProtKB-KW"/>
</dbReference>
<comment type="caution">
    <text evidence="3">The sequence shown here is derived from an EMBL/GenBank/DDBJ whole genome shotgun (WGS) entry which is preliminary data.</text>
</comment>
<organism evidence="3 4">
    <name type="scientific">Eiseniibacteriota bacterium</name>
    <dbReference type="NCBI Taxonomy" id="2212470"/>
    <lineage>
        <taxon>Bacteria</taxon>
        <taxon>Candidatus Eiseniibacteriota</taxon>
    </lineage>
</organism>
<reference evidence="3 4" key="1">
    <citation type="submission" date="2024-09" db="EMBL/GenBank/DDBJ databases">
        <authorList>
            <person name="D'Angelo T."/>
        </authorList>
    </citation>
    <scope>NUCLEOTIDE SEQUENCE [LARGE SCALE GENOMIC DNA]</scope>
    <source>
        <strain evidence="3">SAG AM-311-F02</strain>
    </source>
</reference>
<keyword evidence="3" id="KW-0328">Glycosyltransferase</keyword>
<dbReference type="SUPFAM" id="SSF53756">
    <property type="entry name" value="UDP-Glycosyltransferase/glycogen phosphorylase"/>
    <property type="match status" value="1"/>
</dbReference>
<dbReference type="InterPro" id="IPR001296">
    <property type="entry name" value="Glyco_trans_1"/>
</dbReference>
<dbReference type="PANTHER" id="PTHR12526:SF638">
    <property type="entry name" value="SPORE COAT PROTEIN SA"/>
    <property type="match status" value="1"/>
</dbReference>
<keyword evidence="3" id="KW-0808">Transferase</keyword>
<proteinExistence type="predicted"/>
<accession>A0ABV6YPG9</accession>
<dbReference type="PANTHER" id="PTHR12526">
    <property type="entry name" value="GLYCOSYLTRANSFERASE"/>
    <property type="match status" value="1"/>
</dbReference>
<dbReference type="Pfam" id="PF13439">
    <property type="entry name" value="Glyco_transf_4"/>
    <property type="match status" value="1"/>
</dbReference>
<evidence type="ECO:0000313" key="3">
    <source>
        <dbReference type="EMBL" id="MFC1799812.1"/>
    </source>
</evidence>
<dbReference type="EMBL" id="JBHPEI010000033">
    <property type="protein sequence ID" value="MFC1799812.1"/>
    <property type="molecule type" value="Genomic_DNA"/>
</dbReference>
<feature type="domain" description="Glycosyl transferase family 1" evidence="1">
    <location>
        <begin position="229"/>
        <end position="379"/>
    </location>
</feature>